<dbReference type="EMBL" id="CM020618">
    <property type="protein sequence ID" value="KAK1861310.1"/>
    <property type="molecule type" value="Genomic_DNA"/>
</dbReference>
<accession>A0ACC3BTV4</accession>
<name>A0ACC3BTV4_PYRYE</name>
<sequence length="597" mass="58822">MARVAAAWAPPPPRRWAAAPAPVARSRAACPAATSLGAPPSAGPAAVAVAATARAAGGGGGGPPRAAGRAGWWRAGRPALRRWGGDGGRGGAGPPLGGGGGGRRPLGAWPGGGRWAAARAPLRPQPGPPTRAVVVAALPALVGAAVAAAGRTAAAAASTLTGVALLALVVIVHEGGHYLAARAQGIRVKSFSVGFGPKLAAWTPRGGETEFALRALPLGGYVAFPDVGGDPVDPPVGGTPVPAVPGAAAPAAASSPLVAPPAAAAAATTTYVDPDDPDLLQNRPVSHRALVLSAGVLANLALAYGAVVTSVLGAGLPTTHPLPGVVVSALVNDRCAGATAGVRPGDLIVAVDGAAVAAGMDSAAVLAASIRGGRGAPLRLDLLRRQAAPPRLAAAATATAAASPRPSAGRATPRVPPPPLPPQRLRLTVTPVVDAASGQAALGVRLSPNAVVRRVRPPAGRVGLAVAHAEFGRLAAQTAGSLLPRRATWSAASVAGPVGLVSIGADLARTDTAALLAFCAAISLHLALLNALPLPALDGGQLAFLAIEAARGRPVDRRVQDGVNRTALTLLLLLSTAVLVGDLGKLRLFTALRRLWR</sequence>
<proteinExistence type="predicted"/>
<evidence type="ECO:0000313" key="1">
    <source>
        <dbReference type="EMBL" id="KAK1861310.1"/>
    </source>
</evidence>
<gene>
    <name evidence="1" type="ORF">I4F81_003894</name>
</gene>
<dbReference type="Proteomes" id="UP000798662">
    <property type="component" value="Chromosome 1"/>
</dbReference>
<reference evidence="1" key="1">
    <citation type="submission" date="2019-11" db="EMBL/GenBank/DDBJ databases">
        <title>Nori genome reveals adaptations in red seaweeds to the harsh intertidal environment.</title>
        <authorList>
            <person name="Wang D."/>
            <person name="Mao Y."/>
        </authorList>
    </citation>
    <scope>NUCLEOTIDE SEQUENCE</scope>
    <source>
        <tissue evidence="1">Gametophyte</tissue>
    </source>
</reference>
<protein>
    <submittedName>
        <fullName evidence="1">Uncharacterized protein</fullName>
    </submittedName>
</protein>
<organism evidence="1 2">
    <name type="scientific">Pyropia yezoensis</name>
    <name type="common">Susabi-nori</name>
    <name type="synonym">Porphyra yezoensis</name>
    <dbReference type="NCBI Taxonomy" id="2788"/>
    <lineage>
        <taxon>Eukaryota</taxon>
        <taxon>Rhodophyta</taxon>
        <taxon>Bangiophyceae</taxon>
        <taxon>Bangiales</taxon>
        <taxon>Bangiaceae</taxon>
        <taxon>Pyropia</taxon>
    </lineage>
</organism>
<comment type="caution">
    <text evidence="1">The sequence shown here is derived from an EMBL/GenBank/DDBJ whole genome shotgun (WGS) entry which is preliminary data.</text>
</comment>
<keyword evidence="2" id="KW-1185">Reference proteome</keyword>
<evidence type="ECO:0000313" key="2">
    <source>
        <dbReference type="Proteomes" id="UP000798662"/>
    </source>
</evidence>